<protein>
    <submittedName>
        <fullName evidence="2">DNA relaxase nicK</fullName>
    </submittedName>
</protein>
<dbReference type="Gene3D" id="1.10.260.40">
    <property type="entry name" value="lambda repressor-like DNA-binding domains"/>
    <property type="match status" value="1"/>
</dbReference>
<dbReference type="InterPro" id="IPR010982">
    <property type="entry name" value="Lambda_DNA-bd_dom_sf"/>
</dbReference>
<dbReference type="CDD" id="cd00093">
    <property type="entry name" value="HTH_XRE"/>
    <property type="match status" value="1"/>
</dbReference>
<dbReference type="PROSITE" id="PS50943">
    <property type="entry name" value="HTH_CROC1"/>
    <property type="match status" value="1"/>
</dbReference>
<evidence type="ECO:0000313" key="2">
    <source>
        <dbReference type="EMBL" id="SUN50347.1"/>
    </source>
</evidence>
<name>A0A380JWG2_STRDY</name>
<dbReference type="GO" id="GO:0003677">
    <property type="term" value="F:DNA binding"/>
    <property type="evidence" value="ECO:0007669"/>
    <property type="project" value="InterPro"/>
</dbReference>
<dbReference type="SMART" id="SM00530">
    <property type="entry name" value="HTH_XRE"/>
    <property type="match status" value="1"/>
</dbReference>
<evidence type="ECO:0000313" key="3">
    <source>
        <dbReference type="Proteomes" id="UP000254797"/>
    </source>
</evidence>
<dbReference type="EMBL" id="UHFG01000004">
    <property type="protein sequence ID" value="SUN50347.1"/>
    <property type="molecule type" value="Genomic_DNA"/>
</dbReference>
<dbReference type="RefSeq" id="WP_011285008.1">
    <property type="nucleotide sequence ID" value="NZ_LR134094.1"/>
</dbReference>
<dbReference type="AlphaFoldDB" id="A0A380JWG2"/>
<dbReference type="InterPro" id="IPR040819">
    <property type="entry name" value="Rol_Rep_N"/>
</dbReference>
<dbReference type="SUPFAM" id="SSF47413">
    <property type="entry name" value="lambda repressor-like DNA-binding domains"/>
    <property type="match status" value="1"/>
</dbReference>
<dbReference type="Pfam" id="PF02486">
    <property type="entry name" value="Rep_trans"/>
    <property type="match status" value="1"/>
</dbReference>
<gene>
    <name evidence="2" type="ORF">NCTC4670_01338</name>
</gene>
<dbReference type="Pfam" id="PF01381">
    <property type="entry name" value="HTH_3"/>
    <property type="match status" value="1"/>
</dbReference>
<accession>A0A380JWG2</accession>
<dbReference type="InterPro" id="IPR003491">
    <property type="entry name" value="REP-like_C"/>
</dbReference>
<evidence type="ECO:0000259" key="1">
    <source>
        <dbReference type="PROSITE" id="PS50943"/>
    </source>
</evidence>
<dbReference type="Proteomes" id="UP000254797">
    <property type="component" value="Unassembled WGS sequence"/>
</dbReference>
<dbReference type="InterPro" id="IPR001387">
    <property type="entry name" value="Cro/C1-type_HTH"/>
</dbReference>
<dbReference type="Pfam" id="PF18106">
    <property type="entry name" value="Rol_Rep_N"/>
    <property type="match status" value="1"/>
</dbReference>
<organism evidence="2 3">
    <name type="scientific">Streptococcus dysgalactiae subsp. dysgalactiae</name>
    <dbReference type="NCBI Taxonomy" id="99822"/>
    <lineage>
        <taxon>Bacteria</taxon>
        <taxon>Bacillati</taxon>
        <taxon>Bacillota</taxon>
        <taxon>Bacilli</taxon>
        <taxon>Lactobacillales</taxon>
        <taxon>Streptococcaceae</taxon>
        <taxon>Streptococcus</taxon>
    </lineage>
</organism>
<proteinExistence type="predicted"/>
<reference evidence="2 3" key="1">
    <citation type="submission" date="2018-06" db="EMBL/GenBank/DDBJ databases">
        <authorList>
            <consortium name="Pathogen Informatics"/>
            <person name="Doyle S."/>
        </authorList>
    </citation>
    <scope>NUCLEOTIDE SEQUENCE [LARGE SCALE GENOMIC DNA]</scope>
    <source>
        <strain evidence="2 3">NCTC4670</strain>
    </source>
</reference>
<feature type="domain" description="HTH cro/C1-type" evidence="1">
    <location>
        <begin position="6"/>
        <end position="71"/>
    </location>
</feature>
<sequence length="413" mass="48788">MNPMYLKKFRKKSGLKQKEFAKCIGISQAMLSQYESGKKKLSLEKFQEMKTHFGYLTDNDSSRLQVTIDYVRITLKSVRDLEFFCRNFLHCRFKEFSSVESKLMNYNHIWKRGDIWIFDYADKHDTGNYQITLQLSGQGCRQLELLMEQENFAWLDWLIYLRRSYRDEMNVTRFDLAIDELYLGKDRENEHFLLSDMIAKYYHHELAFESLRTWNYIGGGALNFNDMEEIEQNRQGISLYFGSRQSEMYFNFYEKRYELAKLEGISVEESLEIFEIWNRYEIRLSQSKANAVVDEFISGIPLGEIARGLINSKIQVYDGKNKYGAFMADQKWQMMFGGVEPLTFVTRPESYNIERTIRWLIHQVSDSLAMVSEYDSMIDGDNLQMIINSGEVNERGEKILETIRYNLGLDKGA</sequence>